<gene>
    <name evidence="2" type="ORF">SAMN05443575_2169</name>
</gene>
<evidence type="ECO:0000313" key="3">
    <source>
        <dbReference type="Proteomes" id="UP000186132"/>
    </source>
</evidence>
<feature type="transmembrane region" description="Helical" evidence="1">
    <location>
        <begin position="153"/>
        <end position="174"/>
    </location>
</feature>
<evidence type="ECO:0000256" key="1">
    <source>
        <dbReference type="SAM" id="Phobius"/>
    </source>
</evidence>
<dbReference type="AlphaFoldDB" id="A0A1M5KIL6"/>
<keyword evidence="1" id="KW-0472">Membrane</keyword>
<feature type="transmembrane region" description="Helical" evidence="1">
    <location>
        <begin position="129"/>
        <end position="147"/>
    </location>
</feature>
<organism evidence="2 3">
    <name type="scientific">Jatrophihabitans endophyticus</name>
    <dbReference type="NCBI Taxonomy" id="1206085"/>
    <lineage>
        <taxon>Bacteria</taxon>
        <taxon>Bacillati</taxon>
        <taxon>Actinomycetota</taxon>
        <taxon>Actinomycetes</taxon>
        <taxon>Jatrophihabitantales</taxon>
        <taxon>Jatrophihabitantaceae</taxon>
        <taxon>Jatrophihabitans</taxon>
    </lineage>
</organism>
<reference evidence="2 3" key="1">
    <citation type="submission" date="2016-11" db="EMBL/GenBank/DDBJ databases">
        <authorList>
            <person name="Jaros S."/>
            <person name="Januszkiewicz K."/>
            <person name="Wedrychowicz H."/>
        </authorList>
    </citation>
    <scope>NUCLEOTIDE SEQUENCE [LARGE SCALE GENOMIC DNA]</scope>
    <source>
        <strain evidence="2 3">DSM 45627</strain>
    </source>
</reference>
<feature type="transmembrane region" description="Helical" evidence="1">
    <location>
        <begin position="47"/>
        <end position="67"/>
    </location>
</feature>
<keyword evidence="1" id="KW-0812">Transmembrane</keyword>
<name>A0A1M5KIL6_9ACTN</name>
<accession>A0A1M5KIL6</accession>
<proteinExistence type="predicted"/>
<dbReference type="STRING" id="1206085.SAMN05443575_2169"/>
<keyword evidence="3" id="KW-1185">Reference proteome</keyword>
<protein>
    <submittedName>
        <fullName evidence="2">Uncharacterized protein</fullName>
    </submittedName>
</protein>
<feature type="transmembrane region" description="Helical" evidence="1">
    <location>
        <begin position="18"/>
        <end position="35"/>
    </location>
</feature>
<keyword evidence="1" id="KW-1133">Transmembrane helix</keyword>
<sequence>MSHAGGTLRERAERRRRWISAPTGACIAAGIILAPKFFTPSGSVDGVMAVLDVVVFVLVYVGMQALLARRPSPPDRGPTLWSAPLLQGLTRSRRRAARRAVRRAEPSADPELREAELDTAVRLVRAGRWAPAVTPVLGLGFCLFAVTADLTGVGRAAFLGVAALAIGSGVWAAYQRPRARCYLDRDAAARGAGSAQDGGAAK</sequence>
<dbReference type="Proteomes" id="UP000186132">
    <property type="component" value="Unassembled WGS sequence"/>
</dbReference>
<dbReference type="EMBL" id="FQVU01000003">
    <property type="protein sequence ID" value="SHG52617.1"/>
    <property type="molecule type" value="Genomic_DNA"/>
</dbReference>
<dbReference type="RefSeq" id="WP_073389968.1">
    <property type="nucleotide sequence ID" value="NZ_FQVU01000003.1"/>
</dbReference>
<evidence type="ECO:0000313" key="2">
    <source>
        <dbReference type="EMBL" id="SHG52617.1"/>
    </source>
</evidence>